<keyword evidence="2" id="KW-1133">Transmembrane helix</keyword>
<reference evidence="3 4" key="1">
    <citation type="submission" date="2019-03" db="EMBL/GenBank/DDBJ databases">
        <title>First draft genome of Liparis tanakae, snailfish: a comprehensive survey of snailfish specific genes.</title>
        <authorList>
            <person name="Kim W."/>
            <person name="Song I."/>
            <person name="Jeong J.-H."/>
            <person name="Kim D."/>
            <person name="Kim S."/>
            <person name="Ryu S."/>
            <person name="Song J.Y."/>
            <person name="Lee S.K."/>
        </authorList>
    </citation>
    <scope>NUCLEOTIDE SEQUENCE [LARGE SCALE GENOMIC DNA]</scope>
    <source>
        <tissue evidence="3">Muscle</tissue>
    </source>
</reference>
<keyword evidence="2" id="KW-0472">Membrane</keyword>
<evidence type="ECO:0000313" key="4">
    <source>
        <dbReference type="Proteomes" id="UP000314294"/>
    </source>
</evidence>
<keyword evidence="4" id="KW-1185">Reference proteome</keyword>
<evidence type="ECO:0000313" key="3">
    <source>
        <dbReference type="EMBL" id="TNN29545.1"/>
    </source>
</evidence>
<feature type="compositionally biased region" description="Low complexity" evidence="1">
    <location>
        <begin position="171"/>
        <end position="185"/>
    </location>
</feature>
<keyword evidence="2" id="KW-0812">Transmembrane</keyword>
<accession>A0A4Z2ELA9</accession>
<evidence type="ECO:0000256" key="1">
    <source>
        <dbReference type="SAM" id="MobiDB-lite"/>
    </source>
</evidence>
<dbReference type="Proteomes" id="UP000314294">
    <property type="component" value="Unassembled WGS sequence"/>
</dbReference>
<name>A0A4Z2ELA9_9TELE</name>
<feature type="transmembrane region" description="Helical" evidence="2">
    <location>
        <begin position="30"/>
        <end position="50"/>
    </location>
</feature>
<evidence type="ECO:0000256" key="2">
    <source>
        <dbReference type="SAM" id="Phobius"/>
    </source>
</evidence>
<dbReference type="EMBL" id="SRLO01005512">
    <property type="protein sequence ID" value="TNN29545.1"/>
    <property type="molecule type" value="Genomic_DNA"/>
</dbReference>
<gene>
    <name evidence="3" type="ORF">EYF80_060306</name>
</gene>
<sequence length="185" mass="19299">MVSSWLLVLSSWLLVLSSWLLVLSSWLLVVSSWLLMVSSWLFLGIGLTFFPPAGRTTFRLPPSFTFSGGWGAAPDESSAVVDFEGLKASAGSSEELWEILGGTGEPLIVPLLPNGLKPNSSITDLASAGSGSGSAKLALHTGEDPPSVSGLGREPEPNGGGEFCILDPPQLKGLKLSSSWSGSNL</sequence>
<protein>
    <submittedName>
        <fullName evidence="3">Uncharacterized protein</fullName>
    </submittedName>
</protein>
<proteinExistence type="predicted"/>
<organism evidence="3 4">
    <name type="scientific">Liparis tanakae</name>
    <name type="common">Tanaka's snailfish</name>
    <dbReference type="NCBI Taxonomy" id="230148"/>
    <lineage>
        <taxon>Eukaryota</taxon>
        <taxon>Metazoa</taxon>
        <taxon>Chordata</taxon>
        <taxon>Craniata</taxon>
        <taxon>Vertebrata</taxon>
        <taxon>Euteleostomi</taxon>
        <taxon>Actinopterygii</taxon>
        <taxon>Neopterygii</taxon>
        <taxon>Teleostei</taxon>
        <taxon>Neoteleostei</taxon>
        <taxon>Acanthomorphata</taxon>
        <taxon>Eupercaria</taxon>
        <taxon>Perciformes</taxon>
        <taxon>Cottioidei</taxon>
        <taxon>Cottales</taxon>
        <taxon>Liparidae</taxon>
        <taxon>Liparis</taxon>
    </lineage>
</organism>
<dbReference type="AlphaFoldDB" id="A0A4Z2ELA9"/>
<feature type="region of interest" description="Disordered" evidence="1">
    <location>
        <begin position="133"/>
        <end position="185"/>
    </location>
</feature>
<comment type="caution">
    <text evidence="3">The sequence shown here is derived from an EMBL/GenBank/DDBJ whole genome shotgun (WGS) entry which is preliminary data.</text>
</comment>